<protein>
    <submittedName>
        <fullName evidence="1">Uncharacterized protein</fullName>
    </submittedName>
</protein>
<dbReference type="Proteomes" id="UP001143856">
    <property type="component" value="Unassembled WGS sequence"/>
</dbReference>
<comment type="caution">
    <text evidence="1">The sequence shown here is derived from an EMBL/GenBank/DDBJ whole genome shotgun (WGS) entry which is preliminary data.</text>
</comment>
<dbReference type="EMBL" id="JAPDGR010004591">
    <property type="protein sequence ID" value="KAJ2967689.1"/>
    <property type="molecule type" value="Genomic_DNA"/>
</dbReference>
<gene>
    <name evidence="1" type="ORF">NUW58_g10392</name>
</gene>
<accession>A0ACC1MN22</accession>
<name>A0ACC1MN22_9PEZI</name>
<reference evidence="1" key="1">
    <citation type="submission" date="2022-10" db="EMBL/GenBank/DDBJ databases">
        <title>Genome Sequence of Xylaria curta.</title>
        <authorList>
            <person name="Buettner E."/>
        </authorList>
    </citation>
    <scope>NUCLEOTIDE SEQUENCE</scope>
    <source>
        <strain evidence="1">Babe10</strain>
    </source>
</reference>
<sequence length="164" mass="18079">MPSLAPLKRSARGFINDVRSTTGSGEDGRDNNRSHGTAQAESNETEDRSWQDAPKRAFLRNLITAKLGSRRDDNSSTSGGSSKSGHDAERATNGTFQFQFQFQYPCLSLFQFPQSLPRYCANRTPTLRHDMAWHSMDPNQTLSGVGVHGAPVTWPPTGPARSRI</sequence>
<organism evidence="1 2">
    <name type="scientific">Xylaria curta</name>
    <dbReference type="NCBI Taxonomy" id="42375"/>
    <lineage>
        <taxon>Eukaryota</taxon>
        <taxon>Fungi</taxon>
        <taxon>Dikarya</taxon>
        <taxon>Ascomycota</taxon>
        <taxon>Pezizomycotina</taxon>
        <taxon>Sordariomycetes</taxon>
        <taxon>Xylariomycetidae</taxon>
        <taxon>Xylariales</taxon>
        <taxon>Xylariaceae</taxon>
        <taxon>Xylaria</taxon>
    </lineage>
</organism>
<evidence type="ECO:0000313" key="1">
    <source>
        <dbReference type="EMBL" id="KAJ2967689.1"/>
    </source>
</evidence>
<proteinExistence type="predicted"/>
<evidence type="ECO:0000313" key="2">
    <source>
        <dbReference type="Proteomes" id="UP001143856"/>
    </source>
</evidence>
<keyword evidence="2" id="KW-1185">Reference proteome</keyword>